<gene>
    <name evidence="2" type="primary">orf53</name>
</gene>
<evidence type="ECO:0000313" key="2">
    <source>
        <dbReference type="EMBL" id="ARW60162.1"/>
    </source>
</evidence>
<geneLocation type="chloroplast" evidence="2"/>
<dbReference type="AlphaFoldDB" id="A0A1Z1M2M0"/>
<keyword evidence="2" id="KW-0934">Plastid</keyword>
<keyword evidence="1" id="KW-0472">Membrane</keyword>
<keyword evidence="2" id="KW-0150">Chloroplast</keyword>
<dbReference type="EMBL" id="MF101412">
    <property type="protein sequence ID" value="ARW60162.1"/>
    <property type="molecule type" value="Genomic_DNA"/>
</dbReference>
<name>A0A1Z1M2M0_9FLOR</name>
<proteinExistence type="predicted"/>
<organism evidence="2">
    <name type="scientific">Laurencieae sp</name>
    <dbReference type="NCBI Taxonomy" id="2007162"/>
    <lineage>
        <taxon>Eukaryota</taxon>
        <taxon>Rhodophyta</taxon>
        <taxon>Florideophyceae</taxon>
        <taxon>Rhodymeniophycidae</taxon>
        <taxon>Ceramiales</taxon>
        <taxon>Rhodomelaceae</taxon>
        <taxon>Laurencieae</taxon>
    </lineage>
</organism>
<reference evidence="2" key="1">
    <citation type="journal article" date="2017" name="J. Phycol.">
        <title>Analysis of chloroplast genomes and a supermatrix inform reclassification of the Rhodomelaceae (Rhodophyta).</title>
        <authorList>
            <person name="Diaz-Tapia P."/>
            <person name="Maggs C.A."/>
            <person name="West J.A."/>
            <person name="Verbruggen H."/>
        </authorList>
    </citation>
    <scope>NUCLEOTIDE SEQUENCE</scope>
    <source>
        <strain evidence="2">JFC1711</strain>
    </source>
</reference>
<feature type="transmembrane region" description="Helical" evidence="1">
    <location>
        <begin position="30"/>
        <end position="49"/>
    </location>
</feature>
<accession>A0A1Z1M2M0</accession>
<evidence type="ECO:0000256" key="1">
    <source>
        <dbReference type="SAM" id="Phobius"/>
    </source>
</evidence>
<sequence length="53" mass="6558">MCNKLILINIFFYSQVHRICYIFFHYFDLFSLFILLILIIFLCDMILLYKKLS</sequence>
<keyword evidence="1" id="KW-1133">Transmembrane helix</keyword>
<keyword evidence="1" id="KW-0812">Transmembrane</keyword>
<protein>
    <submittedName>
        <fullName evidence="2">Uncharacterized protein</fullName>
    </submittedName>
</protein>